<keyword evidence="7 13" id="KW-0479">Metal-binding</keyword>
<evidence type="ECO:0000256" key="1">
    <source>
        <dbReference type="ARBA" id="ARBA00010497"/>
    </source>
</evidence>
<evidence type="ECO:0000256" key="5">
    <source>
        <dbReference type="ARBA" id="ARBA00022602"/>
    </source>
</evidence>
<dbReference type="InterPro" id="IPR008930">
    <property type="entry name" value="Terpenoid_cyclase/PrenylTrfase"/>
</dbReference>
<evidence type="ECO:0000313" key="15">
    <source>
        <dbReference type="EMBL" id="NDV32539.1"/>
    </source>
</evidence>
<dbReference type="GO" id="GO:0005965">
    <property type="term" value="C:protein farnesyltransferase complex"/>
    <property type="evidence" value="ECO:0007669"/>
    <property type="project" value="UniProtKB-UniRule"/>
</dbReference>
<keyword evidence="8" id="KW-0677">Repeat</keyword>
<dbReference type="EMBL" id="GIBP01003570">
    <property type="protein sequence ID" value="NDV32539.1"/>
    <property type="molecule type" value="Transcribed_RNA"/>
</dbReference>
<dbReference type="SUPFAM" id="SSF48239">
    <property type="entry name" value="Terpenoid cyclases/Protein prenyltransferases"/>
    <property type="match status" value="1"/>
</dbReference>
<comment type="function">
    <text evidence="13">Catalyzes the transfer of a farnesyl moiety from farnesyl diphosphate to a cysteine at the fourth position from the C-terminus of several proteins. The beta subunit is responsible for peptide-binding.</text>
</comment>
<keyword evidence="10" id="KW-0443">Lipid metabolism</keyword>
<dbReference type="InterPro" id="IPR001330">
    <property type="entry name" value="Prenyltrans"/>
</dbReference>
<keyword evidence="9 13" id="KW-0862">Zinc</keyword>
<dbReference type="InterPro" id="IPR026872">
    <property type="entry name" value="FTB"/>
</dbReference>
<accession>A0A6B2L6D9</accession>
<dbReference type="PANTHER" id="PTHR11774:SF6">
    <property type="entry name" value="PROTEIN FARNESYLTRANSFERASE SUBUNIT BETA"/>
    <property type="match status" value="1"/>
</dbReference>
<dbReference type="GO" id="GO:0097354">
    <property type="term" value="P:prenylation"/>
    <property type="evidence" value="ECO:0007669"/>
    <property type="project" value="UniProtKB-UniRule"/>
</dbReference>
<evidence type="ECO:0000256" key="2">
    <source>
        <dbReference type="ARBA" id="ARBA00012702"/>
    </source>
</evidence>
<dbReference type="GO" id="GO:0004660">
    <property type="term" value="F:protein farnesyltransferase activity"/>
    <property type="evidence" value="ECO:0007669"/>
    <property type="project" value="UniProtKB-UniRule"/>
</dbReference>
<evidence type="ECO:0000256" key="11">
    <source>
        <dbReference type="ARBA" id="ARBA00055850"/>
    </source>
</evidence>
<dbReference type="GO" id="GO:0008270">
    <property type="term" value="F:zinc ion binding"/>
    <property type="evidence" value="ECO:0007669"/>
    <property type="project" value="UniProtKB-UniRule"/>
</dbReference>
<protein>
    <recommendedName>
        <fullName evidence="3 13">Protein farnesyltransferase subunit beta</fullName>
        <shortName evidence="13">FTase-beta</shortName>
        <ecNumber evidence="2 13">2.5.1.58</ecNumber>
    </recommendedName>
</protein>
<evidence type="ECO:0000256" key="8">
    <source>
        <dbReference type="ARBA" id="ARBA00022737"/>
    </source>
</evidence>
<evidence type="ECO:0000256" key="7">
    <source>
        <dbReference type="ARBA" id="ARBA00022723"/>
    </source>
</evidence>
<keyword evidence="4" id="KW-0597">Phosphoprotein</keyword>
<comment type="catalytic activity">
    <reaction evidence="13">
        <text>L-cysteinyl-[protein] + (2E,6E)-farnesyl diphosphate = S-(2E,6E)-farnesyl-L-cysteinyl-[protein] + diphosphate</text>
        <dbReference type="Rhea" id="RHEA:13345"/>
        <dbReference type="Rhea" id="RHEA-COMP:10131"/>
        <dbReference type="Rhea" id="RHEA-COMP:11535"/>
        <dbReference type="ChEBI" id="CHEBI:29950"/>
        <dbReference type="ChEBI" id="CHEBI:33019"/>
        <dbReference type="ChEBI" id="CHEBI:86019"/>
        <dbReference type="ChEBI" id="CHEBI:175763"/>
    </reaction>
</comment>
<dbReference type="AlphaFoldDB" id="A0A6B2L6D9"/>
<dbReference type="GO" id="GO:0006629">
    <property type="term" value="P:lipid metabolic process"/>
    <property type="evidence" value="ECO:0007669"/>
    <property type="project" value="UniProtKB-KW"/>
</dbReference>
<evidence type="ECO:0000256" key="3">
    <source>
        <dbReference type="ARBA" id="ARBA00015798"/>
    </source>
</evidence>
<dbReference type="Pfam" id="PF00432">
    <property type="entry name" value="Prenyltrans"/>
    <property type="match status" value="1"/>
</dbReference>
<evidence type="ECO:0000256" key="10">
    <source>
        <dbReference type="ARBA" id="ARBA00023098"/>
    </source>
</evidence>
<dbReference type="FunFam" id="1.50.10.20:FF:000007">
    <property type="entry name" value="Protein farnesyltransferase subunit beta"/>
    <property type="match status" value="1"/>
</dbReference>
<comment type="similarity">
    <text evidence="1 13">Belongs to the protein prenyltransferase subunit beta family.</text>
</comment>
<evidence type="ECO:0000256" key="12">
    <source>
        <dbReference type="ARBA" id="ARBA00064192"/>
    </source>
</evidence>
<dbReference type="Gene3D" id="1.50.10.20">
    <property type="match status" value="1"/>
</dbReference>
<comment type="subunit">
    <text evidence="12">Heterodimer of FNTA and FNTB.</text>
</comment>
<evidence type="ECO:0000256" key="9">
    <source>
        <dbReference type="ARBA" id="ARBA00022833"/>
    </source>
</evidence>
<dbReference type="CDD" id="cd02893">
    <property type="entry name" value="FTase"/>
    <property type="match status" value="1"/>
</dbReference>
<comment type="subunit">
    <text evidence="13">Heterodimer of an alpha and a beta subunit.</text>
</comment>
<keyword evidence="5 13" id="KW-0637">Prenyltransferase</keyword>
<dbReference type="InterPro" id="IPR045089">
    <property type="entry name" value="PGGT1B-like"/>
</dbReference>
<evidence type="ECO:0000256" key="13">
    <source>
        <dbReference type="RuleBase" id="RU365056"/>
    </source>
</evidence>
<sequence length="373" mass="41115">MRCFIKTAQSDPNWKTSIKLDRESHIKYLKSGLAGLGSGFQSLDASKPWLCYWILHGLDLLDYSLDDTTKSKLVNYLKQCADPAGGLCGGPGQLPHLAPTYAGINALLICATEEAYQSIDRKALYQFFLKLKIPGGGFRVHENGEADVRGSYCALSVAYVLNLLTEELTEGVAKWIASCQTYEGGIGGDVGNEAHGGYTFCGFAALCLLQSTHLLDRKAFLKWVVHRQMAFEGGFQGRTNKLVDGCYSFWQGGLFALLDSAFFKNKDKKGSEGGWMFNQLALQEYVLACCQADNGGLVDKPKKGRDFYHTCYCLSGLSVAQHNPEYLPEEQRDLVLGVSGNLLKEIDPLHNVSLKSVLKAKAYFEKLQAPPFD</sequence>
<dbReference type="EC" id="2.5.1.58" evidence="2 13"/>
<proteinExistence type="inferred from homology"/>
<comment type="function">
    <text evidence="11">Essential subunit of the farnesyltransferase complex. Catalyzes the transfer of a farnesyl moiety from farnesyl diphosphate to a cysteine at the fourth position from the C-terminus of several proteins having the C-terminal sequence Cys-aliphatic-aliphatic-X.</text>
</comment>
<organism evidence="15">
    <name type="scientific">Arcella intermedia</name>
    <dbReference type="NCBI Taxonomy" id="1963864"/>
    <lineage>
        <taxon>Eukaryota</taxon>
        <taxon>Amoebozoa</taxon>
        <taxon>Tubulinea</taxon>
        <taxon>Elardia</taxon>
        <taxon>Arcellinida</taxon>
        <taxon>Sphaerothecina</taxon>
        <taxon>Arcellidae</taxon>
        <taxon>Arcella</taxon>
    </lineage>
</organism>
<reference evidence="15" key="1">
    <citation type="journal article" date="2020" name="J. Eukaryot. Microbiol.">
        <title>De novo Sequencing, Assembly and Annotation of the Transcriptome for the Free-Living Testate Amoeba Arcella intermedia.</title>
        <authorList>
            <person name="Ribeiro G.M."/>
            <person name="Porfirio-Sousa A.L."/>
            <person name="Maurer-Alcala X.X."/>
            <person name="Katz L.A."/>
            <person name="Lahr D.J.G."/>
        </authorList>
    </citation>
    <scope>NUCLEOTIDE SEQUENCE</scope>
</reference>
<keyword evidence="6 13" id="KW-0808">Transferase</keyword>
<name>A0A6B2L6D9_9EUKA</name>
<dbReference type="PANTHER" id="PTHR11774">
    <property type="entry name" value="GERANYLGERANYL TRANSFERASE TYPE BETA SUBUNIT"/>
    <property type="match status" value="1"/>
</dbReference>
<comment type="cofactor">
    <cofactor evidence="13">
        <name>Zn(2+)</name>
        <dbReference type="ChEBI" id="CHEBI:29105"/>
    </cofactor>
    <text evidence="13">Binds 1 zinc ion per subunit.</text>
</comment>
<feature type="domain" description="Prenyltransferase alpha-alpha toroid" evidence="14">
    <location>
        <begin position="20"/>
        <end position="352"/>
    </location>
</feature>
<evidence type="ECO:0000259" key="14">
    <source>
        <dbReference type="Pfam" id="PF00432"/>
    </source>
</evidence>
<evidence type="ECO:0000256" key="6">
    <source>
        <dbReference type="ARBA" id="ARBA00022679"/>
    </source>
</evidence>
<evidence type="ECO:0000256" key="4">
    <source>
        <dbReference type="ARBA" id="ARBA00022553"/>
    </source>
</evidence>